<dbReference type="OrthoDB" id="3748111at2"/>
<dbReference type="AlphaFoldDB" id="A0A558GPP5"/>
<dbReference type="Proteomes" id="UP000316500">
    <property type="component" value="Unassembled WGS sequence"/>
</dbReference>
<feature type="compositionally biased region" description="Low complexity" evidence="1">
    <location>
        <begin position="28"/>
        <end position="58"/>
    </location>
</feature>
<proteinExistence type="predicted"/>
<gene>
    <name evidence="4" type="ORF">FQP90_20195</name>
</gene>
<accession>A0A558GPP5</accession>
<sequence>MSRLSSAMLSSILAAVLLSGCQGGSPGTGPSATHTTTASPISSASSPAASAAPSQSAAYKPADAKGKAQNVPVPVMPELAKENSKAGLEAFIGYWYATYSYATETGDLGPWSLATDTATESGAAYKKAIDANYASGSWLVGGRISVPRIEVLWQPGAGSQVAKVQVIQEEIGYLDAHATVRQRTSEASNTAEAVKVTFRNGAWQVIDNGLILGS</sequence>
<reference evidence="4 5" key="1">
    <citation type="submission" date="2019-07" db="EMBL/GenBank/DDBJ databases">
        <title>Diversity of Bacteria from Kongsfjorden, Arctic.</title>
        <authorList>
            <person name="Yu Y."/>
        </authorList>
    </citation>
    <scope>NUCLEOTIDE SEQUENCE [LARGE SCALE GENOMIC DNA]</scope>
    <source>
        <strain evidence="4 5">SM1928</strain>
    </source>
</reference>
<dbReference type="Pfam" id="PF19843">
    <property type="entry name" value="DUF6318"/>
    <property type="match status" value="1"/>
</dbReference>
<evidence type="ECO:0000256" key="1">
    <source>
        <dbReference type="SAM" id="MobiDB-lite"/>
    </source>
</evidence>
<dbReference type="InterPro" id="IPR046281">
    <property type="entry name" value="DUF6318"/>
</dbReference>
<evidence type="ECO:0000313" key="4">
    <source>
        <dbReference type="EMBL" id="TVU58860.1"/>
    </source>
</evidence>
<name>A0A558GPP5_PAENT</name>
<keyword evidence="2" id="KW-0732">Signal</keyword>
<feature type="domain" description="DUF6318" evidence="3">
    <location>
        <begin position="58"/>
        <end position="207"/>
    </location>
</feature>
<dbReference type="PROSITE" id="PS51257">
    <property type="entry name" value="PROKAR_LIPOPROTEIN"/>
    <property type="match status" value="1"/>
</dbReference>
<organism evidence="4 5">
    <name type="scientific">Paenarthrobacter nitroguajacolicus</name>
    <name type="common">Arthrobacter nitroguajacolicus</name>
    <dbReference type="NCBI Taxonomy" id="211146"/>
    <lineage>
        <taxon>Bacteria</taxon>
        <taxon>Bacillati</taxon>
        <taxon>Actinomycetota</taxon>
        <taxon>Actinomycetes</taxon>
        <taxon>Micrococcales</taxon>
        <taxon>Micrococcaceae</taxon>
        <taxon>Paenarthrobacter</taxon>
    </lineage>
</organism>
<evidence type="ECO:0000313" key="5">
    <source>
        <dbReference type="Proteomes" id="UP000316500"/>
    </source>
</evidence>
<feature type="signal peptide" evidence="2">
    <location>
        <begin position="1"/>
        <end position="24"/>
    </location>
</feature>
<evidence type="ECO:0000259" key="3">
    <source>
        <dbReference type="Pfam" id="PF19843"/>
    </source>
</evidence>
<dbReference type="EMBL" id="VNFK01000021">
    <property type="protein sequence ID" value="TVU58860.1"/>
    <property type="molecule type" value="Genomic_DNA"/>
</dbReference>
<comment type="caution">
    <text evidence="4">The sequence shown here is derived from an EMBL/GenBank/DDBJ whole genome shotgun (WGS) entry which is preliminary data.</text>
</comment>
<feature type="chain" id="PRO_5038448515" description="DUF6318 domain-containing protein" evidence="2">
    <location>
        <begin position="25"/>
        <end position="214"/>
    </location>
</feature>
<protein>
    <recommendedName>
        <fullName evidence="3">DUF6318 domain-containing protein</fullName>
    </recommendedName>
</protein>
<feature type="region of interest" description="Disordered" evidence="1">
    <location>
        <begin position="24"/>
        <end position="65"/>
    </location>
</feature>
<evidence type="ECO:0000256" key="2">
    <source>
        <dbReference type="SAM" id="SignalP"/>
    </source>
</evidence>